<dbReference type="EMBL" id="LAZR01005126">
    <property type="protein sequence ID" value="KKN02642.1"/>
    <property type="molecule type" value="Genomic_DNA"/>
</dbReference>
<organism evidence="1">
    <name type="scientific">marine sediment metagenome</name>
    <dbReference type="NCBI Taxonomy" id="412755"/>
    <lineage>
        <taxon>unclassified sequences</taxon>
        <taxon>metagenomes</taxon>
        <taxon>ecological metagenomes</taxon>
    </lineage>
</organism>
<protein>
    <submittedName>
        <fullName evidence="1">Uncharacterized protein</fullName>
    </submittedName>
</protein>
<dbReference type="AlphaFoldDB" id="A0A0F9MTD3"/>
<name>A0A0F9MTD3_9ZZZZ</name>
<feature type="non-terminal residue" evidence="1">
    <location>
        <position position="27"/>
    </location>
</feature>
<accession>A0A0F9MTD3</accession>
<sequence>MSIQGKTIAFTGKISKPRHEFEKLVVD</sequence>
<comment type="caution">
    <text evidence="1">The sequence shown here is derived from an EMBL/GenBank/DDBJ whole genome shotgun (WGS) entry which is preliminary data.</text>
</comment>
<evidence type="ECO:0000313" key="1">
    <source>
        <dbReference type="EMBL" id="KKN02642.1"/>
    </source>
</evidence>
<gene>
    <name evidence="1" type="ORF">LCGC14_1115520</name>
</gene>
<proteinExistence type="predicted"/>
<reference evidence="1" key="1">
    <citation type="journal article" date="2015" name="Nature">
        <title>Complex archaea that bridge the gap between prokaryotes and eukaryotes.</title>
        <authorList>
            <person name="Spang A."/>
            <person name="Saw J.H."/>
            <person name="Jorgensen S.L."/>
            <person name="Zaremba-Niedzwiedzka K."/>
            <person name="Martijn J."/>
            <person name="Lind A.E."/>
            <person name="van Eijk R."/>
            <person name="Schleper C."/>
            <person name="Guy L."/>
            <person name="Ettema T.J."/>
        </authorList>
    </citation>
    <scope>NUCLEOTIDE SEQUENCE</scope>
</reference>